<comment type="caution">
    <text evidence="3">The sequence shown here is derived from an EMBL/GenBank/DDBJ whole genome shotgun (WGS) entry which is preliminary data.</text>
</comment>
<sequence>MDEQTQLKDSILAQAHEKGRKLLEEAKETILKEETAQEERLIQDKLNQRSEQLKRIQRQLQRETQQIENKKRQSTLVTKQRVLKDLFADAYEAMVAWPLEKEMQFVDAVLDRYQGQVVTLTFGAVSAAKFDSAALERLKQTHQNVTVADATIPAQAGFVLSVGKIDDNYLYRDLVDSIWEQESYQMAASIFTDEEN</sequence>
<evidence type="ECO:0000313" key="3">
    <source>
        <dbReference type="EMBL" id="RHC93519.1"/>
    </source>
</evidence>
<reference evidence="2 5" key="2">
    <citation type="journal article" date="2019" name="Nat. Med.">
        <title>A library of human gut bacterial isolates paired with longitudinal multiomics data enables mechanistic microbiome research.</title>
        <authorList>
            <person name="Poyet M."/>
            <person name="Groussin M."/>
            <person name="Gibbons S.M."/>
            <person name="Avila-Pacheco J."/>
            <person name="Jiang X."/>
            <person name="Kearney S.M."/>
            <person name="Perrotta A.R."/>
            <person name="Berdy B."/>
            <person name="Zhao S."/>
            <person name="Lieberman T.D."/>
            <person name="Swanson P.K."/>
            <person name="Smith M."/>
            <person name="Roesemann S."/>
            <person name="Alexander J.E."/>
            <person name="Rich S.A."/>
            <person name="Livny J."/>
            <person name="Vlamakis H."/>
            <person name="Clish C."/>
            <person name="Bullock K."/>
            <person name="Deik A."/>
            <person name="Scott J."/>
            <person name="Pierce K.A."/>
            <person name="Xavier R.J."/>
            <person name="Alm E.J."/>
        </authorList>
    </citation>
    <scope>NUCLEOTIDE SEQUENCE [LARGE SCALE GENOMIC DNA]</scope>
    <source>
        <strain evidence="2 5">BIOML-A10</strain>
    </source>
</reference>
<evidence type="ECO:0000313" key="5">
    <source>
        <dbReference type="Proteomes" id="UP000462658"/>
    </source>
</evidence>
<protein>
    <recommendedName>
        <fullName evidence="6">V-type ATP synthase subunit E</fullName>
    </recommendedName>
</protein>
<evidence type="ECO:0000313" key="4">
    <source>
        <dbReference type="Proteomes" id="UP000285773"/>
    </source>
</evidence>
<dbReference type="EMBL" id="WMZA01000002">
    <property type="protein sequence ID" value="MTR62871.1"/>
    <property type="molecule type" value="Genomic_DNA"/>
</dbReference>
<proteinExistence type="predicted"/>
<name>A0A414CER5_STRPA</name>
<dbReference type="RefSeq" id="WP_049489201.1">
    <property type="nucleotide sequence ID" value="NZ_JALDUT010000011.1"/>
</dbReference>
<dbReference type="AlphaFoldDB" id="A0A414CER5"/>
<organism evidence="3 4">
    <name type="scientific">Streptococcus parasanguinis</name>
    <dbReference type="NCBI Taxonomy" id="1318"/>
    <lineage>
        <taxon>Bacteria</taxon>
        <taxon>Bacillati</taxon>
        <taxon>Bacillota</taxon>
        <taxon>Bacilli</taxon>
        <taxon>Lactobacillales</taxon>
        <taxon>Streptococcaceae</taxon>
        <taxon>Streptococcus</taxon>
    </lineage>
</organism>
<feature type="coiled-coil region" evidence="1">
    <location>
        <begin position="43"/>
        <end position="73"/>
    </location>
</feature>
<evidence type="ECO:0008006" key="6">
    <source>
        <dbReference type="Google" id="ProtNLM"/>
    </source>
</evidence>
<evidence type="ECO:0000256" key="1">
    <source>
        <dbReference type="SAM" id="Coils"/>
    </source>
</evidence>
<dbReference type="Proteomes" id="UP000462658">
    <property type="component" value="Unassembled WGS sequence"/>
</dbReference>
<evidence type="ECO:0000313" key="2">
    <source>
        <dbReference type="EMBL" id="MTR62871.1"/>
    </source>
</evidence>
<gene>
    <name evidence="3" type="ORF">DW820_10020</name>
    <name evidence="2" type="ORF">GMC80_05900</name>
</gene>
<reference evidence="3 4" key="1">
    <citation type="submission" date="2018-08" db="EMBL/GenBank/DDBJ databases">
        <title>A genome reference for cultivated species of the human gut microbiota.</title>
        <authorList>
            <person name="Zou Y."/>
            <person name="Xue W."/>
            <person name="Luo G."/>
        </authorList>
    </citation>
    <scope>NUCLEOTIDE SEQUENCE [LARGE SCALE GENOMIC DNA]</scope>
    <source>
        <strain evidence="3 4">AM33-3BH</strain>
    </source>
</reference>
<accession>A0A414CER5</accession>
<dbReference type="Proteomes" id="UP000285773">
    <property type="component" value="Unassembled WGS sequence"/>
</dbReference>
<keyword evidence="1" id="KW-0175">Coiled coil</keyword>
<dbReference type="EMBL" id="QSIO01000005">
    <property type="protein sequence ID" value="RHC93519.1"/>
    <property type="molecule type" value="Genomic_DNA"/>
</dbReference>